<proteinExistence type="predicted"/>
<dbReference type="InterPro" id="IPR011333">
    <property type="entry name" value="SKP1/BTB/POZ_sf"/>
</dbReference>
<feature type="domain" description="BTB" evidence="2">
    <location>
        <begin position="72"/>
        <end position="115"/>
    </location>
</feature>
<dbReference type="AlphaFoldDB" id="A0AAV5WIR9"/>
<dbReference type="EMBL" id="BTSY01000005">
    <property type="protein sequence ID" value="GMT29679.1"/>
    <property type="molecule type" value="Genomic_DNA"/>
</dbReference>
<organism evidence="3 4">
    <name type="scientific">Pristionchus fissidentatus</name>
    <dbReference type="NCBI Taxonomy" id="1538716"/>
    <lineage>
        <taxon>Eukaryota</taxon>
        <taxon>Metazoa</taxon>
        <taxon>Ecdysozoa</taxon>
        <taxon>Nematoda</taxon>
        <taxon>Chromadorea</taxon>
        <taxon>Rhabditida</taxon>
        <taxon>Rhabditina</taxon>
        <taxon>Diplogasteromorpha</taxon>
        <taxon>Diplogasteroidea</taxon>
        <taxon>Neodiplogasteridae</taxon>
        <taxon>Pristionchus</taxon>
    </lineage>
</organism>
<feature type="compositionally biased region" description="Polar residues" evidence="1">
    <location>
        <begin position="7"/>
        <end position="16"/>
    </location>
</feature>
<reference evidence="3" key="1">
    <citation type="submission" date="2023-10" db="EMBL/GenBank/DDBJ databases">
        <title>Genome assembly of Pristionchus species.</title>
        <authorList>
            <person name="Yoshida K."/>
            <person name="Sommer R.J."/>
        </authorList>
    </citation>
    <scope>NUCLEOTIDE SEQUENCE</scope>
    <source>
        <strain evidence="3">RS5133</strain>
    </source>
</reference>
<dbReference type="PANTHER" id="PTHR47022:SF1">
    <property type="entry name" value="BTB AND MATH DOMAIN-CONTAINING PROTEIN 36-RELATED"/>
    <property type="match status" value="1"/>
</dbReference>
<keyword evidence="4" id="KW-1185">Reference proteome</keyword>
<gene>
    <name evidence="3" type="ORF">PFISCL1PPCAC_20976</name>
</gene>
<dbReference type="CDD" id="cd18186">
    <property type="entry name" value="BTB_POZ_ZBTB_KLHL-like"/>
    <property type="match status" value="1"/>
</dbReference>
<accession>A0AAV5WIR9</accession>
<evidence type="ECO:0000313" key="4">
    <source>
        <dbReference type="Proteomes" id="UP001432322"/>
    </source>
</evidence>
<feature type="non-terminal residue" evidence="3">
    <location>
        <position position="115"/>
    </location>
</feature>
<name>A0AAV5WIR9_9BILA</name>
<protein>
    <recommendedName>
        <fullName evidence="2">BTB domain-containing protein</fullName>
    </recommendedName>
</protein>
<dbReference type="PROSITE" id="PS50097">
    <property type="entry name" value="BTB"/>
    <property type="match status" value="1"/>
</dbReference>
<dbReference type="InterPro" id="IPR000210">
    <property type="entry name" value="BTB/POZ_dom"/>
</dbReference>
<evidence type="ECO:0000313" key="3">
    <source>
        <dbReference type="EMBL" id="GMT29679.1"/>
    </source>
</evidence>
<dbReference type="SUPFAM" id="SSF54695">
    <property type="entry name" value="POZ domain"/>
    <property type="match status" value="1"/>
</dbReference>
<comment type="caution">
    <text evidence="3">The sequence shown here is derived from an EMBL/GenBank/DDBJ whole genome shotgun (WGS) entry which is preliminary data.</text>
</comment>
<dbReference type="Proteomes" id="UP001432322">
    <property type="component" value="Unassembled WGS sequence"/>
</dbReference>
<evidence type="ECO:0000256" key="1">
    <source>
        <dbReference type="SAM" id="MobiDB-lite"/>
    </source>
</evidence>
<feature type="non-terminal residue" evidence="3">
    <location>
        <position position="1"/>
    </location>
</feature>
<dbReference type="Pfam" id="PF00651">
    <property type="entry name" value="BTB"/>
    <property type="match status" value="1"/>
</dbReference>
<evidence type="ECO:0000259" key="2">
    <source>
        <dbReference type="PROSITE" id="PS50097"/>
    </source>
</evidence>
<dbReference type="Gene3D" id="3.30.710.10">
    <property type="entry name" value="Potassium Channel Kv1.1, Chain A"/>
    <property type="match status" value="1"/>
</dbReference>
<dbReference type="PANTHER" id="PTHR47022">
    <property type="entry name" value="BTB AND MATH DOMAIN-CONTAINING PROTEIN 36-RELATED"/>
    <property type="match status" value="1"/>
</dbReference>
<feature type="region of interest" description="Disordered" evidence="1">
    <location>
        <begin position="1"/>
        <end position="21"/>
    </location>
</feature>
<sequence>RELDSRPQFSKSFSNEDTVEMGGLPGLSFGEIAFDYALDDKITLEATIKVKNVHGIRIPVFTDFSIPRGGSDDVILRVADKEVHTSKNFLAVHSPVFHTMFFGNIVEENKEEIEI</sequence>